<evidence type="ECO:0000259" key="1">
    <source>
        <dbReference type="PROSITE" id="PS50181"/>
    </source>
</evidence>
<dbReference type="EMBL" id="GL348718">
    <property type="protein sequence ID" value="EFH50025.1"/>
    <property type="molecule type" value="Genomic_DNA"/>
</dbReference>
<feature type="domain" description="F-box" evidence="1">
    <location>
        <begin position="7"/>
        <end position="58"/>
    </location>
</feature>
<dbReference type="Pfam" id="PF00646">
    <property type="entry name" value="F-box"/>
    <property type="match status" value="1"/>
</dbReference>
<dbReference type="AlphaFoldDB" id="D7M832"/>
<evidence type="ECO:0000313" key="2">
    <source>
        <dbReference type="EMBL" id="EFH50025.1"/>
    </source>
</evidence>
<dbReference type="InterPro" id="IPR001810">
    <property type="entry name" value="F-box_dom"/>
</dbReference>
<sequence>MSRKRCMRMESLLPHHVVERILESLEVNSLLRFKAVSKQWKSTIESQFFQGKHLTHRLQSGDSDVLMVAVHNDDPLHVETLKTLVLGSSSSVKIPTPWEENDKDRYYFVSYNSCDGLVCLYQPKEPGFVVNPTTRWLGFGKDIFTATYKPVWLYTSTEIGIEETATTCEMGRFIGSPRPSAKKPKLYLSIFTPKLISKAPFVNSDPYEIVMCNLDNRLCVSEMKWPTQVIWSFLVQFRQQDMGQNHSIDMVINVDRRNNLRFVVVPLASLKKKKLLCHDRVLCPKLFTHDPETKEDDVAFSAANSIGLPVCYFPSLISIL</sequence>
<dbReference type="PROSITE" id="PS50181">
    <property type="entry name" value="FBOX"/>
    <property type="match status" value="1"/>
</dbReference>
<dbReference type="SUPFAM" id="SSF81383">
    <property type="entry name" value="F-box domain"/>
    <property type="match status" value="1"/>
</dbReference>
<name>D7M832_ARALL</name>
<dbReference type="SMART" id="SM00256">
    <property type="entry name" value="FBOX"/>
    <property type="match status" value="1"/>
</dbReference>
<reference evidence="3" key="1">
    <citation type="journal article" date="2011" name="Nat. Genet.">
        <title>The Arabidopsis lyrata genome sequence and the basis of rapid genome size change.</title>
        <authorList>
            <person name="Hu T.T."/>
            <person name="Pattyn P."/>
            <person name="Bakker E.G."/>
            <person name="Cao J."/>
            <person name="Cheng J.-F."/>
            <person name="Clark R.M."/>
            <person name="Fahlgren N."/>
            <person name="Fawcett J.A."/>
            <person name="Grimwood J."/>
            <person name="Gundlach H."/>
            <person name="Haberer G."/>
            <person name="Hollister J.D."/>
            <person name="Ossowski S."/>
            <person name="Ottilar R.P."/>
            <person name="Salamov A.A."/>
            <person name="Schneeberger K."/>
            <person name="Spannagl M."/>
            <person name="Wang X."/>
            <person name="Yang L."/>
            <person name="Nasrallah M.E."/>
            <person name="Bergelson J."/>
            <person name="Carrington J.C."/>
            <person name="Gaut B.S."/>
            <person name="Schmutz J."/>
            <person name="Mayer K.F.X."/>
            <person name="Van de Peer Y."/>
            <person name="Grigoriev I.V."/>
            <person name="Nordborg M."/>
            <person name="Weigel D."/>
            <person name="Guo Y.-L."/>
        </authorList>
    </citation>
    <scope>NUCLEOTIDE SEQUENCE [LARGE SCALE GENOMIC DNA]</scope>
    <source>
        <strain evidence="3">cv. MN47</strain>
    </source>
</reference>
<dbReference type="PANTHER" id="PTHR31672:SF13">
    <property type="entry name" value="F-BOX PROTEIN CPR30-LIKE"/>
    <property type="match status" value="1"/>
</dbReference>
<accession>D7M832</accession>
<dbReference type="Proteomes" id="UP000008694">
    <property type="component" value="Unassembled WGS sequence"/>
</dbReference>
<gene>
    <name evidence="2" type="ORF">ARALYDRAFT_661472</name>
</gene>
<protein>
    <submittedName>
        <fullName evidence="2">Predicted protein</fullName>
    </submittedName>
</protein>
<dbReference type="Gene3D" id="1.20.1280.50">
    <property type="match status" value="1"/>
</dbReference>
<dbReference type="PANTHER" id="PTHR31672">
    <property type="entry name" value="BNACNNG10540D PROTEIN"/>
    <property type="match status" value="1"/>
</dbReference>
<evidence type="ECO:0000313" key="3">
    <source>
        <dbReference type="Proteomes" id="UP000008694"/>
    </source>
</evidence>
<keyword evidence="3" id="KW-1185">Reference proteome</keyword>
<dbReference type="InterPro" id="IPR050796">
    <property type="entry name" value="SCF_F-box_component"/>
</dbReference>
<dbReference type="HOGENOM" id="CLU_027176_4_2_1"/>
<organism evidence="3">
    <name type="scientific">Arabidopsis lyrata subsp. lyrata</name>
    <name type="common">Lyre-leaved rock-cress</name>
    <dbReference type="NCBI Taxonomy" id="81972"/>
    <lineage>
        <taxon>Eukaryota</taxon>
        <taxon>Viridiplantae</taxon>
        <taxon>Streptophyta</taxon>
        <taxon>Embryophyta</taxon>
        <taxon>Tracheophyta</taxon>
        <taxon>Spermatophyta</taxon>
        <taxon>Magnoliopsida</taxon>
        <taxon>eudicotyledons</taxon>
        <taxon>Gunneridae</taxon>
        <taxon>Pentapetalae</taxon>
        <taxon>rosids</taxon>
        <taxon>malvids</taxon>
        <taxon>Brassicales</taxon>
        <taxon>Brassicaceae</taxon>
        <taxon>Camelineae</taxon>
        <taxon>Arabidopsis</taxon>
    </lineage>
</organism>
<proteinExistence type="predicted"/>
<dbReference type="InterPro" id="IPR036047">
    <property type="entry name" value="F-box-like_dom_sf"/>
</dbReference>
<dbReference type="Gramene" id="Al_scaffold_0006_1537">
    <property type="protein sequence ID" value="Al_scaffold_0006_1537"/>
    <property type="gene ID" value="Al_scaffold_0006_1537"/>
</dbReference>
<dbReference type="STRING" id="81972.D7M832"/>